<reference evidence="1" key="1">
    <citation type="submission" date="2018-09" db="EMBL/GenBank/DDBJ databases">
        <title>A genomic encyclopedia of anaerobic methanotrophic archaea.</title>
        <authorList>
            <person name="Skennerton C.T."/>
            <person name="Chadwick G.L."/>
            <person name="Laso-Perez R."/>
            <person name="Leu A.O."/>
            <person name="Speth D.R."/>
            <person name="Yu H."/>
            <person name="Morgan-Lang C."/>
            <person name="Hatzenpichler R."/>
            <person name="Goudeau D."/>
            <person name="Malmstrom R."/>
            <person name="Woyke T."/>
            <person name="Hallam S."/>
            <person name="Tyson G.W."/>
            <person name="Wegener G."/>
            <person name="Boetius A."/>
            <person name="Orphan V.J."/>
        </authorList>
    </citation>
    <scope>NUCLEOTIDE SEQUENCE</scope>
    <source>
        <strain evidence="1">CONS3730D10UFb2</strain>
    </source>
</reference>
<protein>
    <submittedName>
        <fullName evidence="1">Pseudouridine synthase</fullName>
    </submittedName>
</protein>
<dbReference type="Proteomes" id="UP000315423">
    <property type="component" value="Unassembled WGS sequence"/>
</dbReference>
<name>A0AC61SCT9_9EURY</name>
<organism evidence="1 2">
    <name type="scientific">Candidatus Methanomarinus sp</name>
    <dbReference type="NCBI Taxonomy" id="3386244"/>
    <lineage>
        <taxon>Archaea</taxon>
        <taxon>Methanobacteriati</taxon>
        <taxon>Methanobacteriota</taxon>
        <taxon>Stenosarchaea group</taxon>
        <taxon>Methanomicrobia</taxon>
        <taxon>Methanosarcinales</taxon>
        <taxon>ANME-2 cluster</taxon>
        <taxon>Candidatus Methanocomedenaceae</taxon>
        <taxon>Candidatus Methanomarinus</taxon>
    </lineage>
</organism>
<sequence>MSSQLKRVRIIADFQFGKDIGEAMFPGGSEFILSRTGRVRQITDNGVRIATVRASDGLLTLSIEGATRLHRFMKDPGMRVVVNSDAVPFVRSGKTAFARHVIDVDPLVRAMDEVLVTDEKDNLLATGQAVLCAIEMMDCKRGAAVMVRQGIED</sequence>
<evidence type="ECO:0000313" key="2">
    <source>
        <dbReference type="Proteomes" id="UP000315423"/>
    </source>
</evidence>
<proteinExistence type="predicted"/>
<gene>
    <name evidence="1" type="ORF">C5S46_00605</name>
</gene>
<accession>A0AC61SCT9</accession>
<comment type="caution">
    <text evidence="1">The sequence shown here is derived from an EMBL/GenBank/DDBJ whole genome shotgun (WGS) entry which is preliminary data.</text>
</comment>
<dbReference type="EMBL" id="QYBA01000018">
    <property type="protein sequence ID" value="TKY92440.1"/>
    <property type="molecule type" value="Genomic_DNA"/>
</dbReference>
<evidence type="ECO:0000313" key="1">
    <source>
        <dbReference type="EMBL" id="TKY92440.1"/>
    </source>
</evidence>